<accession>A0ABX0XQ85</accession>
<feature type="signal peptide" evidence="2">
    <location>
        <begin position="1"/>
        <end position="17"/>
    </location>
</feature>
<dbReference type="EMBL" id="JAATJE010000005">
    <property type="protein sequence ID" value="NJC35485.1"/>
    <property type="molecule type" value="Genomic_DNA"/>
</dbReference>
<comment type="caution">
    <text evidence="3">The sequence shown here is derived from an EMBL/GenBank/DDBJ whole genome shotgun (WGS) entry which is preliminary data.</text>
</comment>
<feature type="region of interest" description="Disordered" evidence="1">
    <location>
        <begin position="23"/>
        <end position="52"/>
    </location>
</feature>
<proteinExistence type="predicted"/>
<evidence type="ECO:0000256" key="1">
    <source>
        <dbReference type="SAM" id="MobiDB-lite"/>
    </source>
</evidence>
<evidence type="ECO:0008006" key="5">
    <source>
        <dbReference type="Google" id="ProtNLM"/>
    </source>
</evidence>
<feature type="chain" id="PRO_5047465261" description="Lipoprotein" evidence="2">
    <location>
        <begin position="18"/>
        <end position="176"/>
    </location>
</feature>
<name>A0ABX0XQ85_9SPHN</name>
<evidence type="ECO:0000256" key="2">
    <source>
        <dbReference type="SAM" id="SignalP"/>
    </source>
</evidence>
<evidence type="ECO:0000313" key="3">
    <source>
        <dbReference type="EMBL" id="NJC35485.1"/>
    </source>
</evidence>
<reference evidence="3 4" key="1">
    <citation type="submission" date="2020-03" db="EMBL/GenBank/DDBJ databases">
        <title>Genomic Encyclopedia of Type Strains, Phase IV (KMG-IV): sequencing the most valuable type-strain genomes for metagenomic binning, comparative biology and taxonomic classification.</title>
        <authorList>
            <person name="Goeker M."/>
        </authorList>
    </citation>
    <scope>NUCLEOTIDE SEQUENCE [LARGE SCALE GENOMIC DNA]</scope>
    <source>
        <strain evidence="3 4">DSM 27651</strain>
    </source>
</reference>
<protein>
    <recommendedName>
        <fullName evidence="5">Lipoprotein</fullName>
    </recommendedName>
</protein>
<sequence length="176" mass="17921">MCRSIPFLTAACVLALAACERPGDGQASSPQANSSAGAPTTSSTTSAGAASNTASGVAQSDWTSLDALVGRGPIESGLLDNSAVSSDLVRLLGDKLAVLKTNLQTASPLERQEQVIFTSGNKPHAGGLDAAYILIDPAAKALEVGLWQGGKLSTYKTPGSNIARPKDIQTLIANSR</sequence>
<feature type="compositionally biased region" description="Low complexity" evidence="1">
    <location>
        <begin position="32"/>
        <end position="52"/>
    </location>
</feature>
<evidence type="ECO:0000313" key="4">
    <source>
        <dbReference type="Proteomes" id="UP000734218"/>
    </source>
</evidence>
<organism evidence="3 4">
    <name type="scientific">Sphingomonas jejuensis</name>
    <dbReference type="NCBI Taxonomy" id="904715"/>
    <lineage>
        <taxon>Bacteria</taxon>
        <taxon>Pseudomonadati</taxon>
        <taxon>Pseudomonadota</taxon>
        <taxon>Alphaproteobacteria</taxon>
        <taxon>Sphingomonadales</taxon>
        <taxon>Sphingomonadaceae</taxon>
        <taxon>Sphingomonas</taxon>
    </lineage>
</organism>
<keyword evidence="2" id="KW-0732">Signal</keyword>
<gene>
    <name evidence="3" type="ORF">GGR88_003014</name>
</gene>
<dbReference type="Proteomes" id="UP000734218">
    <property type="component" value="Unassembled WGS sequence"/>
</dbReference>
<keyword evidence="4" id="KW-1185">Reference proteome</keyword>
<dbReference type="PROSITE" id="PS51257">
    <property type="entry name" value="PROKAR_LIPOPROTEIN"/>
    <property type="match status" value="1"/>
</dbReference>
<dbReference type="RefSeq" id="WP_167956440.1">
    <property type="nucleotide sequence ID" value="NZ_JAATJE010000005.1"/>
</dbReference>